<feature type="domain" description="GH18" evidence="14">
    <location>
        <begin position="78"/>
        <end position="441"/>
    </location>
</feature>
<keyword evidence="13" id="KW-0732">Signal</keyword>
<dbReference type="InterPro" id="IPR011583">
    <property type="entry name" value="Chitinase_II/V-like_cat"/>
</dbReference>
<dbReference type="Proteomes" id="UP000322873">
    <property type="component" value="Unassembled WGS sequence"/>
</dbReference>
<dbReference type="VEuPathDB" id="FungiDB:MFRU_006g00070"/>
<dbReference type="Pfam" id="PF00704">
    <property type="entry name" value="Glyco_hydro_18"/>
    <property type="match status" value="1"/>
</dbReference>
<dbReference type="PANTHER" id="PTHR11177:SF384">
    <property type="entry name" value="CHITINASE"/>
    <property type="match status" value="1"/>
</dbReference>
<reference evidence="15 16" key="1">
    <citation type="submission" date="2019-06" db="EMBL/GenBank/DDBJ databases">
        <title>Genome Sequence of the Brown Rot Fungal Pathogen Monilinia fructicola.</title>
        <authorList>
            <person name="De Miccolis Angelini R.M."/>
            <person name="Landi L."/>
            <person name="Abate D."/>
            <person name="Pollastro S."/>
            <person name="Romanazzi G."/>
            <person name="Faretra F."/>
        </authorList>
    </citation>
    <scope>NUCLEOTIDE SEQUENCE [LARGE SCALE GENOMIC DNA]</scope>
    <source>
        <strain evidence="15 16">Mfrc123</strain>
    </source>
</reference>
<dbReference type="SMART" id="SM00636">
    <property type="entry name" value="Glyco_18"/>
    <property type="match status" value="1"/>
</dbReference>
<dbReference type="FunFam" id="3.10.50.10:FF:000005">
    <property type="entry name" value="Endochitinase B1"/>
    <property type="match status" value="1"/>
</dbReference>
<keyword evidence="10" id="KW-0624">Polysaccharide degradation</keyword>
<dbReference type="OrthoDB" id="76388at2759"/>
<comment type="catalytic activity">
    <reaction evidence="1">
        <text>Random endo-hydrolysis of N-acetyl-beta-D-glucosaminide (1-&gt;4)-beta-linkages in chitin and chitodextrins.</text>
        <dbReference type="EC" id="3.2.1.14"/>
    </reaction>
</comment>
<keyword evidence="6 11" id="KW-0378">Hydrolase</keyword>
<dbReference type="InterPro" id="IPR001579">
    <property type="entry name" value="Glyco_hydro_18_chit_AS"/>
</dbReference>
<comment type="similarity">
    <text evidence="3">Belongs to the glycosyl hydrolase 18 family. Chitinase class V subfamily.</text>
</comment>
<evidence type="ECO:0000256" key="4">
    <source>
        <dbReference type="ARBA" id="ARBA00012729"/>
    </source>
</evidence>
<dbReference type="AlphaFoldDB" id="A0A5M9J774"/>
<comment type="caution">
    <text evidence="15">The sequence shown here is derived from an EMBL/GenBank/DDBJ whole genome shotgun (WGS) entry which is preliminary data.</text>
</comment>
<keyword evidence="16" id="KW-1185">Reference proteome</keyword>
<evidence type="ECO:0000256" key="3">
    <source>
        <dbReference type="ARBA" id="ARBA00008682"/>
    </source>
</evidence>
<dbReference type="FunFam" id="3.20.20.80:FF:000075">
    <property type="entry name" value="Sporulation-specific chitinase"/>
    <property type="match status" value="1"/>
</dbReference>
<keyword evidence="7" id="KW-0146">Chitin degradation</keyword>
<dbReference type="InterPro" id="IPR050314">
    <property type="entry name" value="Glycosyl_Hydrlase_18"/>
</dbReference>
<dbReference type="InterPro" id="IPR001223">
    <property type="entry name" value="Glyco_hydro18_cat"/>
</dbReference>
<feature type="region of interest" description="Disordered" evidence="12">
    <location>
        <begin position="36"/>
        <end position="72"/>
    </location>
</feature>
<sequence length="465" mass="50859">MISPLKQYLLLPLACLSAFTSSAALPARNELSVRTEPYTNTSARPSYAGGYSGKHSGKHSEKHHGHSGGHSRGYTGGYQNSAYYVNWAIYGRNYHVQQLPASELSHVLYAFANLYPNGTVYLSDPNADIEKHYPTDSWNESGNNAYGCLKQLYLLKKHNRQLKTLLSIGGWTYSTNFAGAASTNATRAQFASTSVKLLADLGFDGLDVDWEYPANAVEAANFVLLLKAIREELDAYAAKYAPGYHFLLTVASAAGPKNYNVLDMAGMDPYLDTWHLMSFDYAGSWDNVTGNMANLYPSSSVPASTQYSTNQAVTDYISKGVSPSKLVMGLPLYGRSFENTTGLGLPFSGIGSGSWENGVWDYKVLPRDGATEYYLADAVAAYTFDNSTKELISFDNVKSIKTKATYIKDHGMRGAFFWESSADRNGTESLISTTRKSFKTLDGSENLLDYPASVYANFVAGMPGE</sequence>
<name>A0A5M9J774_MONFR</name>
<dbReference type="CDD" id="cd06548">
    <property type="entry name" value="GH18_chitinase"/>
    <property type="match status" value="1"/>
</dbReference>
<organism evidence="15 16">
    <name type="scientific">Monilinia fructicola</name>
    <name type="common">Brown rot fungus</name>
    <name type="synonym">Ciboria fructicola</name>
    <dbReference type="NCBI Taxonomy" id="38448"/>
    <lineage>
        <taxon>Eukaryota</taxon>
        <taxon>Fungi</taxon>
        <taxon>Dikarya</taxon>
        <taxon>Ascomycota</taxon>
        <taxon>Pezizomycotina</taxon>
        <taxon>Leotiomycetes</taxon>
        <taxon>Helotiales</taxon>
        <taxon>Sclerotiniaceae</taxon>
        <taxon>Monilinia</taxon>
    </lineage>
</organism>
<evidence type="ECO:0000313" key="16">
    <source>
        <dbReference type="Proteomes" id="UP000322873"/>
    </source>
</evidence>
<evidence type="ECO:0000256" key="7">
    <source>
        <dbReference type="ARBA" id="ARBA00023024"/>
    </source>
</evidence>
<dbReference type="PROSITE" id="PS01095">
    <property type="entry name" value="GH18_1"/>
    <property type="match status" value="1"/>
</dbReference>
<evidence type="ECO:0000256" key="1">
    <source>
        <dbReference type="ARBA" id="ARBA00000822"/>
    </source>
</evidence>
<dbReference type="SUPFAM" id="SSF54556">
    <property type="entry name" value="Chitinase insertion domain"/>
    <property type="match status" value="1"/>
</dbReference>
<evidence type="ECO:0000256" key="10">
    <source>
        <dbReference type="ARBA" id="ARBA00023326"/>
    </source>
</evidence>
<dbReference type="GO" id="GO:0008843">
    <property type="term" value="F:endochitinase activity"/>
    <property type="evidence" value="ECO:0007669"/>
    <property type="project" value="UniProtKB-EC"/>
</dbReference>
<dbReference type="PROSITE" id="PS51910">
    <property type="entry name" value="GH18_2"/>
    <property type="match status" value="1"/>
</dbReference>
<evidence type="ECO:0000256" key="8">
    <source>
        <dbReference type="ARBA" id="ARBA00023277"/>
    </source>
</evidence>
<comment type="subcellular location">
    <subcellularLocation>
        <location evidence="2">Secreted</location>
    </subcellularLocation>
</comment>
<accession>A0A5M9J774</accession>
<evidence type="ECO:0000256" key="13">
    <source>
        <dbReference type="SAM" id="SignalP"/>
    </source>
</evidence>
<dbReference type="EMBL" id="VICG01000013">
    <property type="protein sequence ID" value="KAA8565428.1"/>
    <property type="molecule type" value="Genomic_DNA"/>
</dbReference>
<evidence type="ECO:0000256" key="9">
    <source>
        <dbReference type="ARBA" id="ARBA00023295"/>
    </source>
</evidence>
<dbReference type="InterPro" id="IPR017853">
    <property type="entry name" value="GH"/>
</dbReference>
<evidence type="ECO:0000256" key="5">
    <source>
        <dbReference type="ARBA" id="ARBA00022525"/>
    </source>
</evidence>
<dbReference type="GO" id="GO:0008061">
    <property type="term" value="F:chitin binding"/>
    <property type="evidence" value="ECO:0007669"/>
    <property type="project" value="InterPro"/>
</dbReference>
<evidence type="ECO:0000256" key="6">
    <source>
        <dbReference type="ARBA" id="ARBA00022801"/>
    </source>
</evidence>
<dbReference type="GO" id="GO:0005576">
    <property type="term" value="C:extracellular region"/>
    <property type="evidence" value="ECO:0007669"/>
    <property type="project" value="UniProtKB-SubCell"/>
</dbReference>
<feature type="chain" id="PRO_5024338846" description="chitinase" evidence="13">
    <location>
        <begin position="25"/>
        <end position="465"/>
    </location>
</feature>
<feature type="signal peptide" evidence="13">
    <location>
        <begin position="1"/>
        <end position="24"/>
    </location>
</feature>
<dbReference type="PANTHER" id="PTHR11177">
    <property type="entry name" value="CHITINASE"/>
    <property type="match status" value="1"/>
</dbReference>
<dbReference type="SUPFAM" id="SSF51445">
    <property type="entry name" value="(Trans)glycosidases"/>
    <property type="match status" value="1"/>
</dbReference>
<evidence type="ECO:0000256" key="2">
    <source>
        <dbReference type="ARBA" id="ARBA00004613"/>
    </source>
</evidence>
<dbReference type="InterPro" id="IPR029070">
    <property type="entry name" value="Chitinase_insertion_sf"/>
</dbReference>
<dbReference type="GO" id="GO:0006032">
    <property type="term" value="P:chitin catabolic process"/>
    <property type="evidence" value="ECO:0007669"/>
    <property type="project" value="UniProtKB-KW"/>
</dbReference>
<keyword evidence="9 11" id="KW-0326">Glycosidase</keyword>
<evidence type="ECO:0000256" key="12">
    <source>
        <dbReference type="SAM" id="MobiDB-lite"/>
    </source>
</evidence>
<dbReference type="EC" id="3.2.1.14" evidence="4"/>
<dbReference type="Gene3D" id="3.10.50.10">
    <property type="match status" value="1"/>
</dbReference>
<keyword evidence="5" id="KW-0964">Secreted</keyword>
<proteinExistence type="inferred from homology"/>
<protein>
    <recommendedName>
        <fullName evidence="4">chitinase</fullName>
        <ecNumber evidence="4">3.2.1.14</ecNumber>
    </recommendedName>
</protein>
<evidence type="ECO:0000259" key="14">
    <source>
        <dbReference type="PROSITE" id="PS51910"/>
    </source>
</evidence>
<feature type="compositionally biased region" description="Basic residues" evidence="12">
    <location>
        <begin position="55"/>
        <end position="69"/>
    </location>
</feature>
<evidence type="ECO:0000313" key="15">
    <source>
        <dbReference type="EMBL" id="KAA8565428.1"/>
    </source>
</evidence>
<keyword evidence="8" id="KW-0119">Carbohydrate metabolism</keyword>
<dbReference type="GO" id="GO:0000272">
    <property type="term" value="P:polysaccharide catabolic process"/>
    <property type="evidence" value="ECO:0007669"/>
    <property type="project" value="UniProtKB-KW"/>
</dbReference>
<evidence type="ECO:0000256" key="11">
    <source>
        <dbReference type="RuleBase" id="RU000489"/>
    </source>
</evidence>
<gene>
    <name evidence="15" type="ORF">EYC84_009288</name>
</gene>
<dbReference type="Gene3D" id="3.20.20.80">
    <property type="entry name" value="Glycosidases"/>
    <property type="match status" value="1"/>
</dbReference>